<gene>
    <name evidence="1" type="ORF">ERUC_LOCUS16970</name>
</gene>
<evidence type="ECO:0000313" key="1">
    <source>
        <dbReference type="EMBL" id="CAH8346654.1"/>
    </source>
</evidence>
<dbReference type="Proteomes" id="UP001642260">
    <property type="component" value="Unassembled WGS sequence"/>
</dbReference>
<accession>A0ABC8JY70</accession>
<organism evidence="1 2">
    <name type="scientific">Eruca vesicaria subsp. sativa</name>
    <name type="common">Garden rocket</name>
    <name type="synonym">Eruca sativa</name>
    <dbReference type="NCBI Taxonomy" id="29727"/>
    <lineage>
        <taxon>Eukaryota</taxon>
        <taxon>Viridiplantae</taxon>
        <taxon>Streptophyta</taxon>
        <taxon>Embryophyta</taxon>
        <taxon>Tracheophyta</taxon>
        <taxon>Spermatophyta</taxon>
        <taxon>Magnoliopsida</taxon>
        <taxon>eudicotyledons</taxon>
        <taxon>Gunneridae</taxon>
        <taxon>Pentapetalae</taxon>
        <taxon>rosids</taxon>
        <taxon>malvids</taxon>
        <taxon>Brassicales</taxon>
        <taxon>Brassicaceae</taxon>
        <taxon>Brassiceae</taxon>
        <taxon>Eruca</taxon>
    </lineage>
</organism>
<protein>
    <submittedName>
        <fullName evidence="1">Uncharacterized protein</fullName>
    </submittedName>
</protein>
<comment type="caution">
    <text evidence="1">The sequence shown here is derived from an EMBL/GenBank/DDBJ whole genome shotgun (WGS) entry which is preliminary data.</text>
</comment>
<reference evidence="1 2" key="1">
    <citation type="submission" date="2022-03" db="EMBL/GenBank/DDBJ databases">
        <authorList>
            <person name="Macdonald S."/>
            <person name="Ahmed S."/>
            <person name="Newling K."/>
        </authorList>
    </citation>
    <scope>NUCLEOTIDE SEQUENCE [LARGE SCALE GENOMIC DNA]</scope>
</reference>
<keyword evidence="2" id="KW-1185">Reference proteome</keyword>
<proteinExistence type="predicted"/>
<dbReference type="AlphaFoldDB" id="A0ABC8JY70"/>
<sequence length="83" mass="9137">MDAVVKVFCVYGKRKRQYSFGSSDHTQVKLKKRGSGTKYLATVLATGTDGDIVCVAKEHFLDCFSFGLIIATLLTVTDDGFCY</sequence>
<evidence type="ECO:0000313" key="2">
    <source>
        <dbReference type="Proteomes" id="UP001642260"/>
    </source>
</evidence>
<dbReference type="EMBL" id="CAKOAT010154044">
    <property type="protein sequence ID" value="CAH8346654.1"/>
    <property type="molecule type" value="Genomic_DNA"/>
</dbReference>
<name>A0ABC8JY70_ERUVS</name>